<sequence>PTAPLTVQSRALRASVGGTIEFTDSGIKRIAEAAWQVNETTENIGARRLHTVLERLMEEISYNASDLHGQNITIDAEYVSKHLDALVADEDLSRFIL</sequence>
<feature type="non-terminal residue" evidence="4">
    <location>
        <position position="1"/>
    </location>
</feature>
<dbReference type="GO" id="GO:0009376">
    <property type="term" value="C:HslUV protease complex"/>
    <property type="evidence" value="ECO:0007669"/>
    <property type="project" value="TreeGrafter"/>
</dbReference>
<gene>
    <name evidence="4" type="primary">hslU</name>
    <name evidence="4" type="ORF">C9F04_12650</name>
</gene>
<dbReference type="PANTHER" id="PTHR48102:SF3">
    <property type="entry name" value="ATP-DEPENDENT PROTEASE ATPASE SUBUNIT HSLU"/>
    <property type="match status" value="1"/>
</dbReference>
<evidence type="ECO:0000256" key="1">
    <source>
        <dbReference type="ARBA" id="ARBA00022741"/>
    </source>
</evidence>
<dbReference type="InterPro" id="IPR019489">
    <property type="entry name" value="Clp_ATPase_C"/>
</dbReference>
<accession>A0A659QIH3</accession>
<dbReference type="Proteomes" id="UP000297749">
    <property type="component" value="Unassembled WGS sequence"/>
</dbReference>
<name>A0A659QIH3_SALET</name>
<organism evidence="4 5">
    <name type="scientific">Salmonella enterica subsp. enterica serovar Wilhelmsburg</name>
    <dbReference type="NCBI Taxonomy" id="1960126"/>
    <lineage>
        <taxon>Bacteria</taxon>
        <taxon>Pseudomonadati</taxon>
        <taxon>Pseudomonadota</taxon>
        <taxon>Gammaproteobacteria</taxon>
        <taxon>Enterobacterales</taxon>
        <taxon>Enterobacteriaceae</taxon>
        <taxon>Salmonella</taxon>
    </lineage>
</organism>
<protein>
    <submittedName>
        <fullName evidence="4">HslU--HslV peptidase ATPase subunit</fullName>
    </submittedName>
</protein>
<reference evidence="4 5" key="1">
    <citation type="submission" date="2018-03" db="EMBL/GenBank/DDBJ databases">
        <title>Non-Typhoidal Salmonella genome sequencing and assembly.</title>
        <authorList>
            <person name="Matchawe C."/>
        </authorList>
    </citation>
    <scope>NUCLEOTIDE SEQUENCE [LARGE SCALE GENOMIC DNA]</scope>
    <source>
        <strain evidence="4 5">32eva</strain>
    </source>
</reference>
<keyword evidence="2" id="KW-0067">ATP-binding</keyword>
<feature type="domain" description="Clp ATPase C-terminal" evidence="3">
    <location>
        <begin position="5"/>
        <end position="88"/>
    </location>
</feature>
<dbReference type="SUPFAM" id="SSF52540">
    <property type="entry name" value="P-loop containing nucleoside triphosphate hydrolases"/>
    <property type="match status" value="1"/>
</dbReference>
<dbReference type="GO" id="GO:0016887">
    <property type="term" value="F:ATP hydrolysis activity"/>
    <property type="evidence" value="ECO:0007669"/>
    <property type="project" value="TreeGrafter"/>
</dbReference>
<dbReference type="Gene3D" id="1.10.8.60">
    <property type="match status" value="1"/>
</dbReference>
<dbReference type="GO" id="GO:0051603">
    <property type="term" value="P:proteolysis involved in protein catabolic process"/>
    <property type="evidence" value="ECO:0007669"/>
    <property type="project" value="TreeGrafter"/>
</dbReference>
<comment type="caution">
    <text evidence="4">The sequence shown here is derived from an EMBL/GenBank/DDBJ whole genome shotgun (WGS) entry which is preliminary data.</text>
</comment>
<dbReference type="InterPro" id="IPR050052">
    <property type="entry name" value="ATP-dep_Clp_protease_ClpX"/>
</dbReference>
<dbReference type="InterPro" id="IPR027417">
    <property type="entry name" value="P-loop_NTPase"/>
</dbReference>
<evidence type="ECO:0000259" key="3">
    <source>
        <dbReference type="SMART" id="SM01086"/>
    </source>
</evidence>
<dbReference type="AlphaFoldDB" id="A0A659QIH3"/>
<proteinExistence type="predicted"/>
<dbReference type="EMBL" id="PYKF01000411">
    <property type="protein sequence ID" value="TGC85096.1"/>
    <property type="molecule type" value="Genomic_DNA"/>
</dbReference>
<keyword evidence="1" id="KW-0547">Nucleotide-binding</keyword>
<evidence type="ECO:0000313" key="5">
    <source>
        <dbReference type="Proteomes" id="UP000297749"/>
    </source>
</evidence>
<dbReference type="SMART" id="SM01086">
    <property type="entry name" value="ClpB_D2-small"/>
    <property type="match status" value="1"/>
</dbReference>
<dbReference type="PANTHER" id="PTHR48102">
    <property type="entry name" value="ATP-DEPENDENT CLP PROTEASE ATP-BINDING SUBUNIT CLPX-LIKE, MITOCHONDRIAL-RELATED"/>
    <property type="match status" value="1"/>
</dbReference>
<evidence type="ECO:0000313" key="4">
    <source>
        <dbReference type="EMBL" id="TGC85096.1"/>
    </source>
</evidence>
<dbReference type="GO" id="GO:0005524">
    <property type="term" value="F:ATP binding"/>
    <property type="evidence" value="ECO:0007669"/>
    <property type="project" value="UniProtKB-KW"/>
</dbReference>
<evidence type="ECO:0000256" key="2">
    <source>
        <dbReference type="ARBA" id="ARBA00022840"/>
    </source>
</evidence>